<evidence type="ECO:0000256" key="1">
    <source>
        <dbReference type="SAM" id="Phobius"/>
    </source>
</evidence>
<keyword evidence="1" id="KW-0472">Membrane</keyword>
<protein>
    <recommendedName>
        <fullName evidence="4">Prepilin-type N-terminal cleavage/methylation domain-containing protein</fullName>
    </recommendedName>
</protein>
<proteinExistence type="predicted"/>
<keyword evidence="1" id="KW-0812">Transmembrane</keyword>
<evidence type="ECO:0000313" key="2">
    <source>
        <dbReference type="EMBL" id="TXR57397.1"/>
    </source>
</evidence>
<evidence type="ECO:0008006" key="4">
    <source>
        <dbReference type="Google" id="ProtNLM"/>
    </source>
</evidence>
<name>A0A5C8ZHS0_9ACTN</name>
<dbReference type="AlphaFoldDB" id="A0A5C8ZHS0"/>
<feature type="transmembrane region" description="Helical" evidence="1">
    <location>
        <begin position="21"/>
        <end position="43"/>
    </location>
</feature>
<comment type="caution">
    <text evidence="2">The sequence shown here is derived from an EMBL/GenBank/DDBJ whole genome shotgun (WGS) entry which is preliminary data.</text>
</comment>
<evidence type="ECO:0000313" key="3">
    <source>
        <dbReference type="Proteomes" id="UP000321234"/>
    </source>
</evidence>
<reference evidence="2 3" key="1">
    <citation type="submission" date="2019-07" db="EMBL/GenBank/DDBJ databases">
        <title>Quadrisphaera sp. strain DD2A genome sequencing and assembly.</title>
        <authorList>
            <person name="Kim I."/>
        </authorList>
    </citation>
    <scope>NUCLEOTIDE SEQUENCE [LARGE SCALE GENOMIC DNA]</scope>
    <source>
        <strain evidence="2 3">DD2A</strain>
    </source>
</reference>
<keyword evidence="3" id="KW-1185">Reference proteome</keyword>
<dbReference type="RefSeq" id="WP_147925038.1">
    <property type="nucleotide sequence ID" value="NZ_VKAC01000002.1"/>
</dbReference>
<dbReference type="Proteomes" id="UP000321234">
    <property type="component" value="Unassembled WGS sequence"/>
</dbReference>
<accession>A0A5C8ZHS0</accession>
<dbReference type="EMBL" id="VKAC01000002">
    <property type="protein sequence ID" value="TXR57397.1"/>
    <property type="molecule type" value="Genomic_DNA"/>
</dbReference>
<organism evidence="2 3">
    <name type="scientific">Quadrisphaera setariae</name>
    <dbReference type="NCBI Taxonomy" id="2593304"/>
    <lineage>
        <taxon>Bacteria</taxon>
        <taxon>Bacillati</taxon>
        <taxon>Actinomycetota</taxon>
        <taxon>Actinomycetes</taxon>
        <taxon>Kineosporiales</taxon>
        <taxon>Kineosporiaceae</taxon>
        <taxon>Quadrisphaera</taxon>
    </lineage>
</organism>
<gene>
    <name evidence="2" type="ORF">FMM08_03860</name>
</gene>
<sequence>MMGRRRHPRRGRDTGTTLTELMVAMAAGSVVLAAAAAIFLPAMQNSARERQAGVNLAVANVASSTLQRQVRDATYVLPAAGSSSTGTTITMCTFARANSPSRTVVTWKYVKTAGLTMTAGAGGSATVFGDQFTFGKVVFDLSSKWQQVAKGDILDMRFITGDIADGTTAGTIGTTLQFSAAPRSAQITSTASCA</sequence>
<keyword evidence="1" id="KW-1133">Transmembrane helix</keyword>